<protein>
    <recommendedName>
        <fullName evidence="4">DUF83 domain-containing protein</fullName>
    </recommendedName>
</protein>
<reference evidence="2 3" key="1">
    <citation type="submission" date="2015-12" db="EMBL/GenBank/DDBJ databases">
        <title>Haloprofundus marisrubri gen. nov., sp. nov., an extremely halophilic archaeon isolated from the Discovery deep brine-seawater interface in the Red Sea.</title>
        <authorList>
            <person name="Zhang G."/>
            <person name="Stingl U."/>
            <person name="Rashid M."/>
        </authorList>
    </citation>
    <scope>NUCLEOTIDE SEQUENCE [LARGE SCALE GENOMIC DNA]</scope>
    <source>
        <strain evidence="2 3">SB9</strain>
    </source>
</reference>
<accession>A0A0W1R426</accession>
<feature type="region of interest" description="Disordered" evidence="1">
    <location>
        <begin position="104"/>
        <end position="129"/>
    </location>
</feature>
<dbReference type="InterPro" id="IPR011604">
    <property type="entry name" value="PDDEXK-like_dom_sf"/>
</dbReference>
<name>A0A0W1R426_9EURY</name>
<dbReference type="AlphaFoldDB" id="A0A0W1R426"/>
<keyword evidence="3" id="KW-1185">Reference proteome</keyword>
<evidence type="ECO:0008006" key="4">
    <source>
        <dbReference type="Google" id="ProtNLM"/>
    </source>
</evidence>
<dbReference type="RefSeq" id="WP_058583208.1">
    <property type="nucleotide sequence ID" value="NZ_LOPU01000034.1"/>
</dbReference>
<sequence length="223" mass="25073">MPTFTDLSQATYCPRQLYYARRDDDRGPPPEVAEIRKLAFRYGELVDAADETIRDLGVAVEPEAYRRALRDLRERDEWSKLCNPAECERLLRGKDARGIAHKVLTSGSDDDDPPIPTLVSPGQPPERGVWKPQKVRAVAAAKALSWEEEREIPQTLVEYPTVGAVRTVRLTTRAKAAYRTAVRTVQSMDGPPPRLRGSDKCSSCEYRTECGIKTRSLRSLFGL</sequence>
<dbReference type="OrthoDB" id="26676at2157"/>
<evidence type="ECO:0000313" key="3">
    <source>
        <dbReference type="Proteomes" id="UP000054387"/>
    </source>
</evidence>
<dbReference type="Proteomes" id="UP000054387">
    <property type="component" value="Unassembled WGS sequence"/>
</dbReference>
<dbReference type="Gene3D" id="3.90.320.10">
    <property type="match status" value="1"/>
</dbReference>
<dbReference type="EMBL" id="LOPU01000034">
    <property type="protein sequence ID" value="KTG08126.1"/>
    <property type="molecule type" value="Genomic_DNA"/>
</dbReference>
<organism evidence="2 3">
    <name type="scientific">Haloprofundus marisrubri</name>
    <dbReference type="NCBI Taxonomy" id="1514971"/>
    <lineage>
        <taxon>Archaea</taxon>
        <taxon>Methanobacteriati</taxon>
        <taxon>Methanobacteriota</taxon>
        <taxon>Stenosarchaea group</taxon>
        <taxon>Halobacteria</taxon>
        <taxon>Halobacteriales</taxon>
        <taxon>Haloferacaceae</taxon>
        <taxon>Haloprofundus</taxon>
    </lineage>
</organism>
<evidence type="ECO:0000256" key="1">
    <source>
        <dbReference type="SAM" id="MobiDB-lite"/>
    </source>
</evidence>
<proteinExistence type="predicted"/>
<evidence type="ECO:0000313" key="2">
    <source>
        <dbReference type="EMBL" id="KTG08126.1"/>
    </source>
</evidence>
<comment type="caution">
    <text evidence="2">The sequence shown here is derived from an EMBL/GenBank/DDBJ whole genome shotgun (WGS) entry which is preliminary data.</text>
</comment>
<gene>
    <name evidence="2" type="ORF">AUR64_00685</name>
</gene>